<feature type="non-terminal residue" evidence="1">
    <location>
        <position position="1"/>
    </location>
</feature>
<keyword evidence="2" id="KW-1185">Reference proteome</keyword>
<evidence type="ECO:0000313" key="2">
    <source>
        <dbReference type="Proteomes" id="UP001432027"/>
    </source>
</evidence>
<organism evidence="1 2">
    <name type="scientific">Pristionchus entomophagus</name>
    <dbReference type="NCBI Taxonomy" id="358040"/>
    <lineage>
        <taxon>Eukaryota</taxon>
        <taxon>Metazoa</taxon>
        <taxon>Ecdysozoa</taxon>
        <taxon>Nematoda</taxon>
        <taxon>Chromadorea</taxon>
        <taxon>Rhabditida</taxon>
        <taxon>Rhabditina</taxon>
        <taxon>Diplogasteromorpha</taxon>
        <taxon>Diplogasteroidea</taxon>
        <taxon>Neodiplogasteridae</taxon>
        <taxon>Pristionchus</taxon>
    </lineage>
</organism>
<accession>A0AAV5S8E7</accession>
<gene>
    <name evidence="1" type="ORF">PENTCL1PPCAC_884</name>
</gene>
<protein>
    <submittedName>
        <fullName evidence="1">Uncharacterized protein</fullName>
    </submittedName>
</protein>
<dbReference type="AlphaFoldDB" id="A0AAV5S8E7"/>
<reference evidence="1" key="1">
    <citation type="submission" date="2023-10" db="EMBL/GenBank/DDBJ databases">
        <title>Genome assembly of Pristionchus species.</title>
        <authorList>
            <person name="Yoshida K."/>
            <person name="Sommer R.J."/>
        </authorList>
    </citation>
    <scope>NUCLEOTIDE SEQUENCE</scope>
    <source>
        <strain evidence="1">RS0144</strain>
    </source>
</reference>
<dbReference type="EMBL" id="BTSX01000001">
    <property type="protein sequence ID" value="GMS78709.1"/>
    <property type="molecule type" value="Genomic_DNA"/>
</dbReference>
<sequence>RIMIPVHVEQKLFAFHTEPSIHIGMTRDQLTDFIAQNNLNVPTQAVEPMMIHGSNSIYPTPPPSTNEFYVPTPATVHPTTTEPCYFPPNPVSEMTTTFEALHPLPILEIDDVDLFFDPYWTAPAPVIPQSEYQFPPDTFQYFGEY</sequence>
<evidence type="ECO:0000313" key="1">
    <source>
        <dbReference type="EMBL" id="GMS78709.1"/>
    </source>
</evidence>
<proteinExistence type="predicted"/>
<dbReference type="Proteomes" id="UP001432027">
    <property type="component" value="Unassembled WGS sequence"/>
</dbReference>
<name>A0AAV5S8E7_9BILA</name>
<comment type="caution">
    <text evidence="1">The sequence shown here is derived from an EMBL/GenBank/DDBJ whole genome shotgun (WGS) entry which is preliminary data.</text>
</comment>